<dbReference type="EMBL" id="CP137640">
    <property type="protein sequence ID" value="WVX80905.1"/>
    <property type="molecule type" value="Genomic_DNA"/>
</dbReference>
<evidence type="ECO:0000313" key="6">
    <source>
        <dbReference type="Proteomes" id="UP001357223"/>
    </source>
</evidence>
<evidence type="ECO:0000256" key="3">
    <source>
        <dbReference type="ARBA" id="ARBA00022679"/>
    </source>
</evidence>
<dbReference type="PANTHER" id="PTHR22916:SF51">
    <property type="entry name" value="GLYCOSYLTRANSFERASE EPSH-RELATED"/>
    <property type="match status" value="1"/>
</dbReference>
<protein>
    <submittedName>
        <fullName evidence="5">Glycosyltransferase</fullName>
        <ecNumber evidence="5">2.4.-.-</ecNumber>
    </submittedName>
</protein>
<evidence type="ECO:0000256" key="2">
    <source>
        <dbReference type="ARBA" id="ARBA00022676"/>
    </source>
</evidence>
<evidence type="ECO:0000313" key="5">
    <source>
        <dbReference type="EMBL" id="WVX80905.1"/>
    </source>
</evidence>
<dbReference type="InterPro" id="IPR001173">
    <property type="entry name" value="Glyco_trans_2-like"/>
</dbReference>
<dbReference type="SUPFAM" id="SSF53448">
    <property type="entry name" value="Nucleotide-diphospho-sugar transferases"/>
    <property type="match status" value="1"/>
</dbReference>
<keyword evidence="6" id="KW-1185">Reference proteome</keyword>
<accession>A0ABZ2CEH3</accession>
<dbReference type="Proteomes" id="UP001357223">
    <property type="component" value="Chromosome"/>
</dbReference>
<gene>
    <name evidence="5" type="ORF">R4Z09_27425</name>
</gene>
<name>A0ABZ2CEH3_9BACI</name>
<evidence type="ECO:0000259" key="4">
    <source>
        <dbReference type="Pfam" id="PF00535"/>
    </source>
</evidence>
<feature type="domain" description="Glycosyltransferase 2-like" evidence="4">
    <location>
        <begin position="6"/>
        <end position="134"/>
    </location>
</feature>
<dbReference type="Gene3D" id="3.90.550.10">
    <property type="entry name" value="Spore Coat Polysaccharide Biosynthesis Protein SpsA, Chain A"/>
    <property type="match status" value="1"/>
</dbReference>
<sequence>MDIKVSVIIPVYNAEKYITECIESLINQTLEECEFIFVNDGSKDRSSYIINEFKEKDRRIILINQENQGVSMARNNGLNAARGEYVGFVDADDYIKQDMYERLYNSAIKDDCDIVISNFESEMDGHKVITSYPFPVNKRLHKNYIEEEILPHFIMEDNLNTAWNKIYRKKIIKDNNVIFPCNVALGEDGIFNMDAFSYAATVKYIEYMGYHYREVKGSATRDILQKDYFKRALEVYSSELPRVFADRIKKKKIEKLKAIKLVNSVLAYIYIYFTPTKDLAFRRRYQYVRDMISNKELQEALIIYYPEKYHLLGRYEKLLIKMILKKMTMGLYCITSYSRLRNK</sequence>
<dbReference type="InterPro" id="IPR029044">
    <property type="entry name" value="Nucleotide-diphossugar_trans"/>
</dbReference>
<keyword evidence="3 5" id="KW-0808">Transferase</keyword>
<proteinExistence type="inferred from homology"/>
<dbReference type="EC" id="2.4.-.-" evidence="5"/>
<evidence type="ECO:0000256" key="1">
    <source>
        <dbReference type="ARBA" id="ARBA00006739"/>
    </source>
</evidence>
<dbReference type="CDD" id="cd00761">
    <property type="entry name" value="Glyco_tranf_GTA_type"/>
    <property type="match status" value="1"/>
</dbReference>
<dbReference type="RefSeq" id="WP_338449835.1">
    <property type="nucleotide sequence ID" value="NZ_CP137640.1"/>
</dbReference>
<dbReference type="Pfam" id="PF00535">
    <property type="entry name" value="Glycos_transf_2"/>
    <property type="match status" value="1"/>
</dbReference>
<organism evidence="5 6">
    <name type="scientific">Niallia oryzisoli</name>
    <dbReference type="NCBI Taxonomy" id="1737571"/>
    <lineage>
        <taxon>Bacteria</taxon>
        <taxon>Bacillati</taxon>
        <taxon>Bacillota</taxon>
        <taxon>Bacilli</taxon>
        <taxon>Bacillales</taxon>
        <taxon>Bacillaceae</taxon>
        <taxon>Niallia</taxon>
    </lineage>
</organism>
<reference evidence="5 6" key="1">
    <citation type="submission" date="2023-10" db="EMBL/GenBank/DDBJ databases">
        <title>Niallia locisalis sp.nov. isolated from a salt pond sample.</title>
        <authorList>
            <person name="Li X.-J."/>
            <person name="Dong L."/>
        </authorList>
    </citation>
    <scope>NUCLEOTIDE SEQUENCE [LARGE SCALE GENOMIC DNA]</scope>
    <source>
        <strain evidence="5 6">DSM 29761</strain>
    </source>
</reference>
<dbReference type="GO" id="GO:0016757">
    <property type="term" value="F:glycosyltransferase activity"/>
    <property type="evidence" value="ECO:0007669"/>
    <property type="project" value="UniProtKB-KW"/>
</dbReference>
<keyword evidence="2 5" id="KW-0328">Glycosyltransferase</keyword>
<dbReference type="PANTHER" id="PTHR22916">
    <property type="entry name" value="GLYCOSYLTRANSFERASE"/>
    <property type="match status" value="1"/>
</dbReference>
<comment type="similarity">
    <text evidence="1">Belongs to the glycosyltransferase 2 family.</text>
</comment>